<dbReference type="Proteomes" id="UP000199155">
    <property type="component" value="Unassembled WGS sequence"/>
</dbReference>
<accession>A0A1G9CV38</accession>
<evidence type="ECO:0000256" key="2">
    <source>
        <dbReference type="SAM" id="SignalP"/>
    </source>
</evidence>
<feature type="signal peptide" evidence="2">
    <location>
        <begin position="1"/>
        <end position="24"/>
    </location>
</feature>
<dbReference type="PROSITE" id="PS51257">
    <property type="entry name" value="PROKAR_LIPOPROTEIN"/>
    <property type="match status" value="1"/>
</dbReference>
<feature type="chain" id="PRO_5039343800" description="Mce-associated membrane protein" evidence="2">
    <location>
        <begin position="25"/>
        <end position="202"/>
    </location>
</feature>
<sequence length="202" mass="20464">MPRSTRFISISAAIGVAGSLTLLSTGCSSSTNDASAASTVSAQPHSVSAGIPDTATPHSSATSSSSATGLPKDVERTARAFTTAYAEHDARDGADSSYADAGARAARLASGELAGVLAQKRPSQDAAWAALRAEKAHQTAKITSAVVPDGAPAATASSALVRVSYTLTTAPKSGHTRSSSEQLALRLEHTSMGWRVSALPWA</sequence>
<keyword evidence="2" id="KW-0732">Signal</keyword>
<feature type="region of interest" description="Disordered" evidence="1">
    <location>
        <begin position="38"/>
        <end position="73"/>
    </location>
</feature>
<protein>
    <recommendedName>
        <fullName evidence="5">Mce-associated membrane protein</fullName>
    </recommendedName>
</protein>
<name>A0A1G9CV38_9ACTN</name>
<dbReference type="STRING" id="417292.SAMN05421806_108317"/>
<reference evidence="3 4" key="1">
    <citation type="submission" date="2016-10" db="EMBL/GenBank/DDBJ databases">
        <authorList>
            <person name="de Groot N.N."/>
        </authorList>
    </citation>
    <scope>NUCLEOTIDE SEQUENCE [LARGE SCALE GENOMIC DNA]</scope>
    <source>
        <strain evidence="3 4">CGMCC 4.5727</strain>
    </source>
</reference>
<dbReference type="AlphaFoldDB" id="A0A1G9CV38"/>
<evidence type="ECO:0000313" key="3">
    <source>
        <dbReference type="EMBL" id="SDK55509.1"/>
    </source>
</evidence>
<keyword evidence="4" id="KW-1185">Reference proteome</keyword>
<gene>
    <name evidence="3" type="ORF">SAMN05421806_108317</name>
</gene>
<dbReference type="EMBL" id="FNFF01000008">
    <property type="protein sequence ID" value="SDK55509.1"/>
    <property type="molecule type" value="Genomic_DNA"/>
</dbReference>
<feature type="compositionally biased region" description="Low complexity" evidence="1">
    <location>
        <begin position="54"/>
        <end position="68"/>
    </location>
</feature>
<evidence type="ECO:0000256" key="1">
    <source>
        <dbReference type="SAM" id="MobiDB-lite"/>
    </source>
</evidence>
<proteinExistence type="predicted"/>
<evidence type="ECO:0008006" key="5">
    <source>
        <dbReference type="Google" id="ProtNLM"/>
    </source>
</evidence>
<evidence type="ECO:0000313" key="4">
    <source>
        <dbReference type="Proteomes" id="UP000199155"/>
    </source>
</evidence>
<organism evidence="3 4">
    <name type="scientific">Streptomyces indicus</name>
    <dbReference type="NCBI Taxonomy" id="417292"/>
    <lineage>
        <taxon>Bacteria</taxon>
        <taxon>Bacillati</taxon>
        <taxon>Actinomycetota</taxon>
        <taxon>Actinomycetes</taxon>
        <taxon>Kitasatosporales</taxon>
        <taxon>Streptomycetaceae</taxon>
        <taxon>Streptomyces</taxon>
    </lineage>
</organism>